<dbReference type="InterPro" id="IPR008979">
    <property type="entry name" value="Galactose-bd-like_sf"/>
</dbReference>
<evidence type="ECO:0000313" key="9">
    <source>
        <dbReference type="Proteomes" id="UP000245845"/>
    </source>
</evidence>
<evidence type="ECO:0000259" key="7">
    <source>
        <dbReference type="Pfam" id="PF18565"/>
    </source>
</evidence>
<dbReference type="SUPFAM" id="SSF51445">
    <property type="entry name" value="(Trans)glycosidases"/>
    <property type="match status" value="1"/>
</dbReference>
<feature type="domain" description="Glycoside hydrolase family 2 catalytic" evidence="5">
    <location>
        <begin position="276"/>
        <end position="423"/>
    </location>
</feature>
<dbReference type="InterPro" id="IPR017853">
    <property type="entry name" value="GH"/>
</dbReference>
<dbReference type="Gene3D" id="3.20.20.80">
    <property type="entry name" value="Glycosidases"/>
    <property type="match status" value="1"/>
</dbReference>
<dbReference type="EMBL" id="QGDL01000003">
    <property type="protein sequence ID" value="PWJ30686.1"/>
    <property type="molecule type" value="Genomic_DNA"/>
</dbReference>
<gene>
    <name evidence="8" type="ORF">A8806_10390</name>
</gene>
<dbReference type="PRINTS" id="PR00132">
    <property type="entry name" value="GLHYDRLASE2"/>
</dbReference>
<dbReference type="Gene3D" id="2.60.120.260">
    <property type="entry name" value="Galactose-binding domain-like"/>
    <property type="match status" value="1"/>
</dbReference>
<keyword evidence="9" id="KW-1185">Reference proteome</keyword>
<evidence type="ECO:0000259" key="6">
    <source>
        <dbReference type="Pfam" id="PF16355"/>
    </source>
</evidence>
<dbReference type="Pfam" id="PF00703">
    <property type="entry name" value="Glyco_hydro_2"/>
    <property type="match status" value="1"/>
</dbReference>
<dbReference type="InterPro" id="IPR040605">
    <property type="entry name" value="Glyco_hydro2_dom5"/>
</dbReference>
<keyword evidence="3" id="KW-0326">Glycosidase</keyword>
<dbReference type="RefSeq" id="WP_109730328.1">
    <property type="nucleotide sequence ID" value="NZ_QGDL01000003.1"/>
</dbReference>
<evidence type="ECO:0000259" key="4">
    <source>
        <dbReference type="Pfam" id="PF00703"/>
    </source>
</evidence>
<dbReference type="InterPro" id="IPR036156">
    <property type="entry name" value="Beta-gal/glucu_dom_sf"/>
</dbReference>
<evidence type="ECO:0000313" key="8">
    <source>
        <dbReference type="EMBL" id="PWJ30686.1"/>
    </source>
</evidence>
<feature type="domain" description="DUF4982" evidence="6">
    <location>
        <begin position="646"/>
        <end position="703"/>
    </location>
</feature>
<dbReference type="InterPro" id="IPR006101">
    <property type="entry name" value="Glyco_hydro_2"/>
</dbReference>
<dbReference type="Gene3D" id="2.60.40.10">
    <property type="entry name" value="Immunoglobulins"/>
    <property type="match status" value="3"/>
</dbReference>
<dbReference type="OrthoDB" id="9762066at2"/>
<dbReference type="InterPro" id="IPR013783">
    <property type="entry name" value="Ig-like_fold"/>
</dbReference>
<feature type="domain" description="Glycoside hydrolase family 2" evidence="7">
    <location>
        <begin position="718"/>
        <end position="819"/>
    </location>
</feature>
<dbReference type="InterPro" id="IPR032311">
    <property type="entry name" value="DUF4982"/>
</dbReference>
<evidence type="ECO:0000256" key="3">
    <source>
        <dbReference type="ARBA" id="ARBA00023295"/>
    </source>
</evidence>
<reference evidence="8 9" key="1">
    <citation type="submission" date="2018-05" db="EMBL/GenBank/DDBJ databases">
        <title>The Hungate 1000. A catalogue of reference genomes from the rumen microbiome.</title>
        <authorList>
            <person name="Kelly W."/>
        </authorList>
    </citation>
    <scope>NUCLEOTIDE SEQUENCE [LARGE SCALE GENOMIC DNA]</scope>
    <source>
        <strain evidence="8 9">NLAE-zl-C242</strain>
    </source>
</reference>
<evidence type="ECO:0000256" key="1">
    <source>
        <dbReference type="ARBA" id="ARBA00007401"/>
    </source>
</evidence>
<dbReference type="GO" id="GO:0005975">
    <property type="term" value="P:carbohydrate metabolic process"/>
    <property type="evidence" value="ECO:0007669"/>
    <property type="project" value="InterPro"/>
</dbReference>
<dbReference type="SUPFAM" id="SSF49303">
    <property type="entry name" value="beta-Galactosidase/glucuronidase domain"/>
    <property type="match status" value="1"/>
</dbReference>
<feature type="domain" description="Glycoside hydrolase family 2 immunoglobulin-like beta-sandwich" evidence="4">
    <location>
        <begin position="156"/>
        <end position="266"/>
    </location>
</feature>
<dbReference type="AlphaFoldDB" id="A0A2Y9C4P5"/>
<dbReference type="PANTHER" id="PTHR42732">
    <property type="entry name" value="BETA-GALACTOSIDASE"/>
    <property type="match status" value="1"/>
</dbReference>
<comment type="similarity">
    <text evidence="1">Belongs to the glycosyl hydrolase 2 family.</text>
</comment>
<comment type="caution">
    <text evidence="8">The sequence shown here is derived from an EMBL/GenBank/DDBJ whole genome shotgun (WGS) entry which is preliminary data.</text>
</comment>
<dbReference type="Pfam" id="PF18565">
    <property type="entry name" value="Glyco_hydro2_C5"/>
    <property type="match status" value="1"/>
</dbReference>
<dbReference type="Pfam" id="PF16355">
    <property type="entry name" value="DUF4982"/>
    <property type="match status" value="1"/>
</dbReference>
<name>A0A2Y9C4P5_9FIRM</name>
<dbReference type="Pfam" id="PF02836">
    <property type="entry name" value="Glyco_hydro_2_C"/>
    <property type="match status" value="1"/>
</dbReference>
<proteinExistence type="inferred from homology"/>
<dbReference type="SUPFAM" id="SSF49785">
    <property type="entry name" value="Galactose-binding domain-like"/>
    <property type="match status" value="1"/>
</dbReference>
<dbReference type="InterPro" id="IPR006102">
    <property type="entry name" value="Ig-like_GH2"/>
</dbReference>
<sequence>MKRILLNDGWRVEKGTLLERRGGSISEAKNVTLPYDAMIHEIPSENTKSGAQTGFYPGGEYTYTKMLDIPKEWEGKAVKLFFGGVYRTARVKVNGDFAGSCLHGYGEFYVDIDKFLNYGQKNEISVVANNTGEPNCRWFTGSGIYRNVELLTGEAVHIAEDGVRVTTKEASEEGTLVEIETELQNISRSKHKVKLNTEVTFEGLSVKKDIVYATVYGGETEKLRQTVFIPKAELWSEEHPALYDICVTLAEGEKELDQTVVRTGLRVLSVDAERGLRINGREVKLRGACIHHDNGILGAATFAAAEKKRARELKEAGFNAIRSAHNPVSREMLSACDEYGILVMDELSDVWNDEKNAEDFSILFDRCWEEEAEKMVRKDYNHPSVIIYSTGNELLDIGHESGGRWNRRLCTKFHEVDGTRFTTTGCSGLNAVAGAGKITAIAASIMQEKGIDIPSDSGEKSLVENTIGALNMFMTFIEGPEFTCHPMMTEVLEEPGQAADICGYNYSLDRHVLEKEIHPNKPIVATESFPAQIADLWKTAEEYHHILGDFTWTGYDYIGEAGCGIFYYDGNKNFGNHFPDRLSYISDINLIGYRRPISYFREIVFGLRKEPYIAVIRVNRYGQEYNRTNWLFKDNISSWTWPGLEGKETEVDIYSCDEEAELFLNDRSLGKKPCGKAYGFIAAWKVYYEPGKLIAVTYKNGKESGRYELKTAGDQVKLRAEADRSAISADGQDIAFVTCRLTDQMGTPNLYARKKVIVMVEGEGTLQGYGNADPQPFRNYDDTEWETYDGEVMAAVRSTGKKGRITVWFSAEGCEDTSVVIETV</sequence>
<dbReference type="PANTHER" id="PTHR42732:SF1">
    <property type="entry name" value="BETA-MANNOSIDASE"/>
    <property type="match status" value="1"/>
</dbReference>
<keyword evidence="2 8" id="KW-0378">Hydrolase</keyword>
<accession>A0A2Y9C4P5</accession>
<protein>
    <submittedName>
        <fullName evidence="8">Glycosyl hydrolase family 2</fullName>
    </submittedName>
</protein>
<dbReference type="Proteomes" id="UP000245845">
    <property type="component" value="Unassembled WGS sequence"/>
</dbReference>
<evidence type="ECO:0000256" key="2">
    <source>
        <dbReference type="ARBA" id="ARBA00022801"/>
    </source>
</evidence>
<evidence type="ECO:0000259" key="5">
    <source>
        <dbReference type="Pfam" id="PF02836"/>
    </source>
</evidence>
<dbReference type="GO" id="GO:0004553">
    <property type="term" value="F:hydrolase activity, hydrolyzing O-glycosyl compounds"/>
    <property type="evidence" value="ECO:0007669"/>
    <property type="project" value="InterPro"/>
</dbReference>
<organism evidence="8 9">
    <name type="scientific">Faecalicatena orotica</name>
    <dbReference type="NCBI Taxonomy" id="1544"/>
    <lineage>
        <taxon>Bacteria</taxon>
        <taxon>Bacillati</taxon>
        <taxon>Bacillota</taxon>
        <taxon>Clostridia</taxon>
        <taxon>Lachnospirales</taxon>
        <taxon>Lachnospiraceae</taxon>
        <taxon>Faecalicatena</taxon>
    </lineage>
</organism>
<dbReference type="InterPro" id="IPR006103">
    <property type="entry name" value="Glyco_hydro_2_cat"/>
</dbReference>
<dbReference type="InterPro" id="IPR051913">
    <property type="entry name" value="GH2_Domain-Containing"/>
</dbReference>